<gene>
    <name evidence="1" type="ORF">SAMN02745752_00939</name>
</gene>
<organism evidence="1 2">
    <name type="scientific">Marinospirillum alkaliphilum DSM 21637</name>
    <dbReference type="NCBI Taxonomy" id="1122209"/>
    <lineage>
        <taxon>Bacteria</taxon>
        <taxon>Pseudomonadati</taxon>
        <taxon>Pseudomonadota</taxon>
        <taxon>Gammaproteobacteria</taxon>
        <taxon>Oceanospirillales</taxon>
        <taxon>Oceanospirillaceae</taxon>
        <taxon>Marinospirillum</taxon>
    </lineage>
</organism>
<reference evidence="1 2" key="1">
    <citation type="submission" date="2016-11" db="EMBL/GenBank/DDBJ databases">
        <authorList>
            <person name="Jaros S."/>
            <person name="Januszkiewicz K."/>
            <person name="Wedrychowicz H."/>
        </authorList>
    </citation>
    <scope>NUCLEOTIDE SEQUENCE [LARGE SCALE GENOMIC DNA]</scope>
    <source>
        <strain evidence="1 2">DSM 21637</strain>
    </source>
</reference>
<dbReference type="RefSeq" id="WP_072325172.1">
    <property type="nucleotide sequence ID" value="NZ_FPJW01000002.1"/>
</dbReference>
<keyword evidence="2" id="KW-1185">Reference proteome</keyword>
<proteinExistence type="predicted"/>
<name>A0A1K1VFA2_9GAMM</name>
<protein>
    <submittedName>
        <fullName evidence="1">Uncharacterized protein</fullName>
    </submittedName>
</protein>
<dbReference type="EMBL" id="FPJW01000002">
    <property type="protein sequence ID" value="SFX23735.1"/>
    <property type="molecule type" value="Genomic_DNA"/>
</dbReference>
<dbReference type="Proteomes" id="UP000182350">
    <property type="component" value="Unassembled WGS sequence"/>
</dbReference>
<dbReference type="AlphaFoldDB" id="A0A1K1VFA2"/>
<accession>A0A1K1VFA2</accession>
<sequence length="173" mass="19669">MIWHLVALVVAGLGAGGVAMALYHLSRKKLPKWIIPGFAGVAMLAYQINFEYGWFEHKQLQLPEDSVVIESHATSMVWRPWTFAKPMTTSFTVLDKTSLVQVEQQGEKPLVRFMLYRFEKEYVDQVYPSGWLMNCAIGEMVGLELDGSINPVKRAVLQQDGKLYQEVCLTSER</sequence>
<evidence type="ECO:0000313" key="2">
    <source>
        <dbReference type="Proteomes" id="UP000182350"/>
    </source>
</evidence>
<evidence type="ECO:0000313" key="1">
    <source>
        <dbReference type="EMBL" id="SFX23735.1"/>
    </source>
</evidence>
<dbReference type="STRING" id="1122209.SAMN02745752_00939"/>